<dbReference type="SMART" id="SM00028">
    <property type="entry name" value="TPR"/>
    <property type="match status" value="4"/>
</dbReference>
<dbReference type="PATRIC" id="fig|86416.3.peg.3040"/>
<dbReference type="EMBL" id="CP003261">
    <property type="protein sequence ID" value="AGK97880.1"/>
    <property type="molecule type" value="Genomic_DNA"/>
</dbReference>
<dbReference type="Gene3D" id="1.25.40.10">
    <property type="entry name" value="Tetratricopeptide repeat domain"/>
    <property type="match status" value="2"/>
</dbReference>
<dbReference type="STRING" id="86416.Clopa_3052"/>
<gene>
    <name evidence="2" type="ORF">Clopa_3052</name>
</gene>
<dbReference type="Proteomes" id="UP000013523">
    <property type="component" value="Chromosome"/>
</dbReference>
<protein>
    <submittedName>
        <fullName evidence="2">Tetratricopeptide repeat protein</fullName>
    </submittedName>
</protein>
<sequence length="356" mass="41811">METKLNFTEKVSKLIFLEFKKESIPRIFKIEVNENLYLPVRPLRVADKVKNNEKFEKIPVSFFIEGMFYVLGGDENFKFNHIYIDILNSNKEEAVEYIKGIVFEEVKKSSYEDAYILLKGLLEIERNVENYDKIIMILEELRKIDKNFQQEELSILDQAEKLQGYYKVYFNKAVIYYEQEKYEDAWFYISTYIEKGKDNSKNVLELKHILSNIRQYDKGKALVYDKPKEALMYLIPLLDEFSNDAILNFNIAVAYRVLGNYEKAIYYLNESVAIDSSIVEVINELGLNYAALNNYDIAIKYLRKAFEATKSIEVCTNLIMCYLNNGDTKQAKLHFDIAKKINPKDEIVLQLSKVLE</sequence>
<dbReference type="eggNOG" id="COG0457">
    <property type="taxonomic scope" value="Bacteria"/>
</dbReference>
<name>R4KE35_CLOPA</name>
<feature type="repeat" description="TPR" evidence="1">
    <location>
        <begin position="279"/>
        <end position="312"/>
    </location>
</feature>
<accession>R4KE35</accession>
<dbReference type="AlphaFoldDB" id="R4KE35"/>
<evidence type="ECO:0000313" key="2">
    <source>
        <dbReference type="EMBL" id="AGK97880.1"/>
    </source>
</evidence>
<keyword evidence="3" id="KW-1185">Reference proteome</keyword>
<dbReference type="PROSITE" id="PS50005">
    <property type="entry name" value="TPR"/>
    <property type="match status" value="1"/>
</dbReference>
<keyword evidence="1" id="KW-0802">TPR repeat</keyword>
<dbReference type="InterPro" id="IPR011990">
    <property type="entry name" value="TPR-like_helical_dom_sf"/>
</dbReference>
<evidence type="ECO:0000256" key="1">
    <source>
        <dbReference type="PROSITE-ProRule" id="PRU00339"/>
    </source>
</evidence>
<proteinExistence type="predicted"/>
<organism evidence="2 3">
    <name type="scientific">Clostridium pasteurianum BC1</name>
    <dbReference type="NCBI Taxonomy" id="86416"/>
    <lineage>
        <taxon>Bacteria</taxon>
        <taxon>Bacillati</taxon>
        <taxon>Bacillota</taxon>
        <taxon>Clostridia</taxon>
        <taxon>Eubacteriales</taxon>
        <taxon>Clostridiaceae</taxon>
        <taxon>Clostridium</taxon>
    </lineage>
</organism>
<dbReference type="OrthoDB" id="358807at2"/>
<dbReference type="HOGENOM" id="CLU_064073_0_0_9"/>
<dbReference type="RefSeq" id="WP_015616172.1">
    <property type="nucleotide sequence ID" value="NC_021182.1"/>
</dbReference>
<dbReference type="InterPro" id="IPR019734">
    <property type="entry name" value="TPR_rpt"/>
</dbReference>
<reference evidence="2 3" key="1">
    <citation type="submission" date="2012-01" db="EMBL/GenBank/DDBJ databases">
        <title>Complete sequence of chromosome of Clostridium pasteurianum BC1.</title>
        <authorList>
            <consortium name="US DOE Joint Genome Institute"/>
            <person name="Lucas S."/>
            <person name="Han J."/>
            <person name="Lapidus A."/>
            <person name="Cheng J.-F."/>
            <person name="Goodwin L."/>
            <person name="Pitluck S."/>
            <person name="Peters L."/>
            <person name="Mikhailova N."/>
            <person name="Teshima H."/>
            <person name="Detter J.C."/>
            <person name="Han C."/>
            <person name="Tapia R."/>
            <person name="Land M."/>
            <person name="Hauser L."/>
            <person name="Kyrpides N."/>
            <person name="Ivanova N."/>
            <person name="Pagani I."/>
            <person name="Dunn J."/>
            <person name="Taghavi S."/>
            <person name="Francis A."/>
            <person name="van der Lelie D."/>
            <person name="Woyke T."/>
        </authorList>
    </citation>
    <scope>NUCLEOTIDE SEQUENCE [LARGE SCALE GENOMIC DNA]</scope>
    <source>
        <strain evidence="2 3">BC1</strain>
    </source>
</reference>
<dbReference type="KEGG" id="cpas:Clopa_3052"/>
<dbReference type="Pfam" id="PF13181">
    <property type="entry name" value="TPR_8"/>
    <property type="match status" value="1"/>
</dbReference>
<evidence type="ECO:0000313" key="3">
    <source>
        <dbReference type="Proteomes" id="UP000013523"/>
    </source>
</evidence>
<dbReference type="SUPFAM" id="SSF48452">
    <property type="entry name" value="TPR-like"/>
    <property type="match status" value="1"/>
</dbReference>
<dbReference type="Pfam" id="PF13432">
    <property type="entry name" value="TPR_16"/>
    <property type="match status" value="1"/>
</dbReference>